<dbReference type="InterPro" id="IPR037682">
    <property type="entry name" value="TonB_C"/>
</dbReference>
<feature type="compositionally biased region" description="Polar residues" evidence="11">
    <location>
        <begin position="159"/>
        <end position="181"/>
    </location>
</feature>
<proteinExistence type="inferred from homology"/>
<dbReference type="RefSeq" id="WP_091713820.1">
    <property type="nucleotide sequence ID" value="NZ_FOSH01000009.1"/>
</dbReference>
<dbReference type="NCBIfam" id="TIGR01352">
    <property type="entry name" value="tonB_Cterm"/>
    <property type="match status" value="1"/>
</dbReference>
<keyword evidence="9" id="KW-0472">Membrane</keyword>
<dbReference type="OrthoDB" id="1628901at2"/>
<keyword evidence="8" id="KW-1133">Transmembrane helix</keyword>
<name>A0A1I3Z3B8_9GAMM</name>
<dbReference type="InterPro" id="IPR006260">
    <property type="entry name" value="TonB/TolA_C"/>
</dbReference>
<comment type="function">
    <text evidence="10">Interacts with outer membrane receptor proteins that carry out high-affinity binding and energy dependent uptake into the periplasmic space of specific substrates. It could act to transduce energy from the cytoplasmic membrane to specific energy-requiring processes in the outer membrane, resulting in the release into the periplasm of ligands bound by these outer membrane proteins.</text>
</comment>
<organism evidence="13 14">
    <name type="scientific">Methylophaga sulfidovorans</name>
    <dbReference type="NCBI Taxonomy" id="45496"/>
    <lineage>
        <taxon>Bacteria</taxon>
        <taxon>Pseudomonadati</taxon>
        <taxon>Pseudomonadota</taxon>
        <taxon>Gammaproteobacteria</taxon>
        <taxon>Thiotrichales</taxon>
        <taxon>Piscirickettsiaceae</taxon>
        <taxon>Methylophaga</taxon>
    </lineage>
</organism>
<dbReference type="GO" id="GO:0015031">
    <property type="term" value="P:protein transport"/>
    <property type="evidence" value="ECO:0007669"/>
    <property type="project" value="UniProtKB-UniRule"/>
</dbReference>
<evidence type="ECO:0000256" key="4">
    <source>
        <dbReference type="ARBA" id="ARBA00022475"/>
    </source>
</evidence>
<sequence length="278" mass="31126">MPELAMPGQQYLSQPFSSAKLNKSALLEVGLFHLAIAGLLLSSWTPAIQHEPAVKTINIQMFELPKQHNPIEEKVLEKTPPPVEPEPVIEPKQAVKKAIEKNNLAFKRVEKPIKKPIEKPVPKKTVQKKIEKVTKTVEKKPVKPVTKTVNQEKRLKPSPNKQAVATNKSANQAQKVQISSNEVETDTFSVEHYKPIEKQAPDYPRGALRKGLEGDCTVRYTVNKQGRVESAEVLAGCHPLFKRPSLAAAKTFRYSPRIVNGKAVAVTNVRNTFEYRIH</sequence>
<evidence type="ECO:0000256" key="8">
    <source>
        <dbReference type="ARBA" id="ARBA00022989"/>
    </source>
</evidence>
<gene>
    <name evidence="13" type="ORF">SAMN04488079_109101</name>
</gene>
<evidence type="ECO:0000256" key="10">
    <source>
        <dbReference type="RuleBase" id="RU362123"/>
    </source>
</evidence>
<dbReference type="AlphaFoldDB" id="A0A1I3Z3B8"/>
<dbReference type="Gene3D" id="3.30.1150.10">
    <property type="match status" value="1"/>
</dbReference>
<keyword evidence="3 10" id="KW-0813">Transport</keyword>
<dbReference type="GO" id="GO:0098797">
    <property type="term" value="C:plasma membrane protein complex"/>
    <property type="evidence" value="ECO:0007669"/>
    <property type="project" value="TreeGrafter"/>
</dbReference>
<dbReference type="SUPFAM" id="SSF74653">
    <property type="entry name" value="TolA/TonB C-terminal domain"/>
    <property type="match status" value="1"/>
</dbReference>
<keyword evidence="5 10" id="KW-0997">Cell inner membrane</keyword>
<evidence type="ECO:0000256" key="7">
    <source>
        <dbReference type="ARBA" id="ARBA00022927"/>
    </source>
</evidence>
<evidence type="ECO:0000259" key="12">
    <source>
        <dbReference type="PROSITE" id="PS52015"/>
    </source>
</evidence>
<dbReference type="PROSITE" id="PS52015">
    <property type="entry name" value="TONB_CTD"/>
    <property type="match status" value="1"/>
</dbReference>
<evidence type="ECO:0000256" key="6">
    <source>
        <dbReference type="ARBA" id="ARBA00022692"/>
    </source>
</evidence>
<dbReference type="InterPro" id="IPR051045">
    <property type="entry name" value="TonB-dependent_transducer"/>
</dbReference>
<dbReference type="Pfam" id="PF03544">
    <property type="entry name" value="TonB_C"/>
    <property type="match status" value="1"/>
</dbReference>
<dbReference type="PANTHER" id="PTHR33446">
    <property type="entry name" value="PROTEIN TONB-RELATED"/>
    <property type="match status" value="1"/>
</dbReference>
<keyword evidence="10" id="KW-0735">Signal-anchor</keyword>
<dbReference type="EMBL" id="FOSH01000009">
    <property type="protein sequence ID" value="SFK38161.1"/>
    <property type="molecule type" value="Genomic_DNA"/>
</dbReference>
<feature type="domain" description="TonB C-terminal" evidence="12">
    <location>
        <begin position="188"/>
        <end position="278"/>
    </location>
</feature>
<keyword evidence="6" id="KW-0812">Transmembrane</keyword>
<keyword evidence="4 10" id="KW-1003">Cell membrane</keyword>
<keyword evidence="7 10" id="KW-0653">Protein transport</keyword>
<dbReference type="GO" id="GO:0030288">
    <property type="term" value="C:outer membrane-bounded periplasmic space"/>
    <property type="evidence" value="ECO:0007669"/>
    <property type="project" value="InterPro"/>
</dbReference>
<evidence type="ECO:0000256" key="9">
    <source>
        <dbReference type="ARBA" id="ARBA00023136"/>
    </source>
</evidence>
<evidence type="ECO:0000256" key="1">
    <source>
        <dbReference type="ARBA" id="ARBA00004383"/>
    </source>
</evidence>
<dbReference type="GO" id="GO:0031992">
    <property type="term" value="F:energy transducer activity"/>
    <property type="evidence" value="ECO:0007669"/>
    <property type="project" value="InterPro"/>
</dbReference>
<evidence type="ECO:0000256" key="5">
    <source>
        <dbReference type="ARBA" id="ARBA00022519"/>
    </source>
</evidence>
<evidence type="ECO:0000313" key="13">
    <source>
        <dbReference type="EMBL" id="SFK38161.1"/>
    </source>
</evidence>
<dbReference type="InterPro" id="IPR003538">
    <property type="entry name" value="TonB"/>
</dbReference>
<protein>
    <recommendedName>
        <fullName evidence="10">Protein TonB</fullName>
    </recommendedName>
</protein>
<dbReference type="PANTHER" id="PTHR33446:SF2">
    <property type="entry name" value="PROTEIN TONB"/>
    <property type="match status" value="1"/>
</dbReference>
<dbReference type="PRINTS" id="PR01374">
    <property type="entry name" value="TONBPROTEIN"/>
</dbReference>
<evidence type="ECO:0000313" key="14">
    <source>
        <dbReference type="Proteomes" id="UP000198924"/>
    </source>
</evidence>
<accession>A0A1I3Z3B8</accession>
<reference evidence="14" key="1">
    <citation type="submission" date="2016-10" db="EMBL/GenBank/DDBJ databases">
        <authorList>
            <person name="Varghese N."/>
            <person name="Submissions S."/>
        </authorList>
    </citation>
    <scope>NUCLEOTIDE SEQUENCE [LARGE SCALE GENOMIC DNA]</scope>
    <source>
        <strain evidence="14">DSM 11578</strain>
    </source>
</reference>
<feature type="region of interest" description="Disordered" evidence="11">
    <location>
        <begin position="141"/>
        <end position="181"/>
    </location>
</feature>
<dbReference type="STRING" id="45496.SAMN04488079_109101"/>
<evidence type="ECO:0000256" key="3">
    <source>
        <dbReference type="ARBA" id="ARBA00022448"/>
    </source>
</evidence>
<keyword evidence="14" id="KW-1185">Reference proteome</keyword>
<evidence type="ECO:0000256" key="11">
    <source>
        <dbReference type="SAM" id="MobiDB-lite"/>
    </source>
</evidence>
<dbReference type="Proteomes" id="UP000198924">
    <property type="component" value="Unassembled WGS sequence"/>
</dbReference>
<comment type="subcellular location">
    <subcellularLocation>
        <location evidence="1 10">Cell inner membrane</location>
        <topology evidence="1 10">Single-pass membrane protein</topology>
        <orientation evidence="1 10">Periplasmic side</orientation>
    </subcellularLocation>
</comment>
<dbReference type="GO" id="GO:0055085">
    <property type="term" value="P:transmembrane transport"/>
    <property type="evidence" value="ECO:0007669"/>
    <property type="project" value="InterPro"/>
</dbReference>
<dbReference type="GO" id="GO:0015891">
    <property type="term" value="P:siderophore transport"/>
    <property type="evidence" value="ECO:0007669"/>
    <property type="project" value="InterPro"/>
</dbReference>
<evidence type="ECO:0000256" key="2">
    <source>
        <dbReference type="ARBA" id="ARBA00006555"/>
    </source>
</evidence>
<comment type="similarity">
    <text evidence="2 10">Belongs to the TonB family.</text>
</comment>